<dbReference type="InterPro" id="IPR049511">
    <property type="entry name" value="PGH-like_rpt"/>
</dbReference>
<name>A0A939G8K9_9BACT</name>
<accession>A0A939G8K9</accession>
<dbReference type="EMBL" id="JAFMYU010000008">
    <property type="protein sequence ID" value="MBO0931788.1"/>
    <property type="molecule type" value="Genomic_DNA"/>
</dbReference>
<dbReference type="RefSeq" id="WP_207335750.1">
    <property type="nucleotide sequence ID" value="NZ_JAFMYU010000008.1"/>
</dbReference>
<gene>
    <name evidence="2" type="ORF">J2I48_12335</name>
</gene>
<dbReference type="InterPro" id="IPR012338">
    <property type="entry name" value="Beta-lactam/transpept-like"/>
</dbReference>
<dbReference type="Pfam" id="PF00144">
    <property type="entry name" value="Beta-lactamase"/>
    <property type="match status" value="1"/>
</dbReference>
<feature type="domain" description="Beta-lactamase-related" evidence="1">
    <location>
        <begin position="323"/>
        <end position="597"/>
    </location>
</feature>
<dbReference type="Pfam" id="PF17660">
    <property type="entry name" value="BTRD1"/>
    <property type="match status" value="4"/>
</dbReference>
<keyword evidence="3" id="KW-1185">Reference proteome</keyword>
<dbReference type="InterPro" id="IPR050789">
    <property type="entry name" value="Diverse_Enzym_Activities"/>
</dbReference>
<evidence type="ECO:0000313" key="3">
    <source>
        <dbReference type="Proteomes" id="UP000664795"/>
    </source>
</evidence>
<dbReference type="PANTHER" id="PTHR43283">
    <property type="entry name" value="BETA-LACTAMASE-RELATED"/>
    <property type="match status" value="1"/>
</dbReference>
<evidence type="ECO:0000259" key="1">
    <source>
        <dbReference type="Pfam" id="PF00144"/>
    </source>
</evidence>
<dbReference type="InterPro" id="IPR001466">
    <property type="entry name" value="Beta-lactam-related"/>
</dbReference>
<protein>
    <submittedName>
        <fullName evidence="2">Serine hydrolase</fullName>
    </submittedName>
</protein>
<dbReference type="GO" id="GO:0016787">
    <property type="term" value="F:hydrolase activity"/>
    <property type="evidence" value="ECO:0007669"/>
    <property type="project" value="UniProtKB-KW"/>
</dbReference>
<dbReference type="Gene3D" id="3.40.710.10">
    <property type="entry name" value="DD-peptidase/beta-lactamase superfamily"/>
    <property type="match status" value="1"/>
</dbReference>
<dbReference type="AlphaFoldDB" id="A0A939G8K9"/>
<comment type="caution">
    <text evidence="2">The sequence shown here is derived from an EMBL/GenBank/DDBJ whole genome shotgun (WGS) entry which is preliminary data.</text>
</comment>
<keyword evidence="2" id="KW-0378">Hydrolase</keyword>
<reference evidence="2 3" key="1">
    <citation type="submission" date="2021-03" db="EMBL/GenBank/DDBJ databases">
        <title>Fibrella sp. HMF5036 genome sequencing and assembly.</title>
        <authorList>
            <person name="Kang H."/>
            <person name="Kim H."/>
            <person name="Bae S."/>
            <person name="Joh K."/>
        </authorList>
    </citation>
    <scope>NUCLEOTIDE SEQUENCE [LARGE SCALE GENOMIC DNA]</scope>
    <source>
        <strain evidence="2 3">HMF5036</strain>
    </source>
</reference>
<sequence>MTVDQVTSEQILPDHMGLGGLAPTKAKANNGLAAAADPEVLINGDKLFHIQSYDIGGGQRRYDGIWSPGNDGRPVVYGWALADLQKKNGELWQQGFRMAHQYSYDIGGGQRRYDAIWQPGNDGRPIVWGYTLADLEKKNGEFWAQGFRLTQQQAYDIGGGQWRYDAIWTPGNDGRPVVWGWSLADLQKKNGELWAQGFRMVHQYSYEVSPGQRRYDAIWMPGNDSRPIAWGYTLTDFQKKNGEHYGQGYRLAHQHSYDIGGGQRRYDGIWMPGNDGRGIVWGWSLDDFQVRLGELYNKRIAVGNQALSLPKLLSGIRQKLDSNCVGYGVVISYRGNPEFRFDAGLARTATNPPQRDFSVYDRTNLASVSKTLTAIGVVKLLTAKGITIDTTIGTYLPADWQRGPNVAAITFKQLLTHTSGIREQDGNGVDYDYLKNMIAKGVSTDKSYTYQNQNFALFRIIIPYLNGFSDPGVANRPMALATAYLAYMNANVFAPAGIKNVTAKPAATNPTLFYPFPAGNVSGTDFGDSTLYSAGSGIHLSMNELNQLLGKLRFTDTVLNAQQRKLMDDHQLGWYRGNVTNGTQVSHGGFLWFPSPNGSGTLNTSFYDFSIGVQVTLIHNSPVLPNPGNFVIDAFNGAWGPR</sequence>
<dbReference type="SUPFAM" id="SSF56601">
    <property type="entry name" value="beta-lactamase/transpeptidase-like"/>
    <property type="match status" value="1"/>
</dbReference>
<proteinExistence type="predicted"/>
<evidence type="ECO:0000313" key="2">
    <source>
        <dbReference type="EMBL" id="MBO0931788.1"/>
    </source>
</evidence>
<organism evidence="2 3">
    <name type="scientific">Fibrella aquatilis</name>
    <dbReference type="NCBI Taxonomy" id="2817059"/>
    <lineage>
        <taxon>Bacteria</taxon>
        <taxon>Pseudomonadati</taxon>
        <taxon>Bacteroidota</taxon>
        <taxon>Cytophagia</taxon>
        <taxon>Cytophagales</taxon>
        <taxon>Spirosomataceae</taxon>
        <taxon>Fibrella</taxon>
    </lineage>
</organism>
<dbReference type="Proteomes" id="UP000664795">
    <property type="component" value="Unassembled WGS sequence"/>
</dbReference>